<dbReference type="EMBL" id="GG662827">
    <property type="protein sequence ID" value="EAR81874.1"/>
    <property type="molecule type" value="Genomic_DNA"/>
</dbReference>
<dbReference type="AlphaFoldDB" id="Q229A8"/>
<sequence>MTKIADLMSLFMRESLELNAFFIYFRQAILMNIQLKQMHSKYLIKLINKHQQENFRKRQEITVKKSGSIFQSAEISLQKQKILEQFSNSKLWNGVSYQKSKA</sequence>
<dbReference type="RefSeq" id="XP_001029537.1">
    <property type="nucleotide sequence ID" value="XM_001029537.1"/>
</dbReference>
<evidence type="ECO:0000313" key="2">
    <source>
        <dbReference type="Proteomes" id="UP000009168"/>
    </source>
</evidence>
<evidence type="ECO:0000313" key="1">
    <source>
        <dbReference type="EMBL" id="EAR81874.1"/>
    </source>
</evidence>
<dbReference type="InParanoid" id="Q229A8"/>
<dbReference type="Proteomes" id="UP000009168">
    <property type="component" value="Unassembled WGS sequence"/>
</dbReference>
<dbReference type="HOGENOM" id="CLU_2283124_0_0_1"/>
<organism evidence="1 2">
    <name type="scientific">Tetrahymena thermophila (strain SB210)</name>
    <dbReference type="NCBI Taxonomy" id="312017"/>
    <lineage>
        <taxon>Eukaryota</taxon>
        <taxon>Sar</taxon>
        <taxon>Alveolata</taxon>
        <taxon>Ciliophora</taxon>
        <taxon>Intramacronucleata</taxon>
        <taxon>Oligohymenophorea</taxon>
        <taxon>Hymenostomatida</taxon>
        <taxon>Tetrahymenina</taxon>
        <taxon>Tetrahymenidae</taxon>
        <taxon>Tetrahymena</taxon>
    </lineage>
</organism>
<proteinExistence type="predicted"/>
<protein>
    <submittedName>
        <fullName evidence="1">Uncharacterized protein</fullName>
    </submittedName>
</protein>
<dbReference type="GeneID" id="7834448"/>
<gene>
    <name evidence="1" type="ORF">TTHERM_01445930</name>
</gene>
<name>Q229A8_TETTS</name>
<accession>Q229A8</accession>
<dbReference type="KEGG" id="tet:TTHERM_01445930"/>
<reference evidence="2" key="1">
    <citation type="journal article" date="2006" name="PLoS Biol.">
        <title>Macronuclear genome sequence of the ciliate Tetrahymena thermophila, a model eukaryote.</title>
        <authorList>
            <person name="Eisen J.A."/>
            <person name="Coyne R.S."/>
            <person name="Wu M."/>
            <person name="Wu D."/>
            <person name="Thiagarajan M."/>
            <person name="Wortman J.R."/>
            <person name="Badger J.H."/>
            <person name="Ren Q."/>
            <person name="Amedeo P."/>
            <person name="Jones K.M."/>
            <person name="Tallon L.J."/>
            <person name="Delcher A.L."/>
            <person name="Salzberg S.L."/>
            <person name="Silva J.C."/>
            <person name="Haas B.J."/>
            <person name="Majoros W.H."/>
            <person name="Farzad M."/>
            <person name="Carlton J.M."/>
            <person name="Smith R.K. Jr."/>
            <person name="Garg J."/>
            <person name="Pearlman R.E."/>
            <person name="Karrer K.M."/>
            <person name="Sun L."/>
            <person name="Manning G."/>
            <person name="Elde N.C."/>
            <person name="Turkewitz A.P."/>
            <person name="Asai D.J."/>
            <person name="Wilkes D.E."/>
            <person name="Wang Y."/>
            <person name="Cai H."/>
            <person name="Collins K."/>
            <person name="Stewart B.A."/>
            <person name="Lee S.R."/>
            <person name="Wilamowska K."/>
            <person name="Weinberg Z."/>
            <person name="Ruzzo W.L."/>
            <person name="Wloga D."/>
            <person name="Gaertig J."/>
            <person name="Frankel J."/>
            <person name="Tsao C.-C."/>
            <person name="Gorovsky M.A."/>
            <person name="Keeling P.J."/>
            <person name="Waller R.F."/>
            <person name="Patron N.J."/>
            <person name="Cherry J.M."/>
            <person name="Stover N.A."/>
            <person name="Krieger C.J."/>
            <person name="del Toro C."/>
            <person name="Ryder H.F."/>
            <person name="Williamson S.C."/>
            <person name="Barbeau R.A."/>
            <person name="Hamilton E.P."/>
            <person name="Orias E."/>
        </authorList>
    </citation>
    <scope>NUCLEOTIDE SEQUENCE [LARGE SCALE GENOMIC DNA]</scope>
    <source>
        <strain evidence="2">SB210</strain>
    </source>
</reference>
<keyword evidence="2" id="KW-1185">Reference proteome</keyword>